<gene>
    <name evidence="2" type="primary">LOC142161614</name>
</gene>
<evidence type="ECO:0000313" key="1">
    <source>
        <dbReference type="Proteomes" id="UP000790787"/>
    </source>
</evidence>
<accession>A0AC58SW04</accession>
<reference evidence="1" key="1">
    <citation type="journal article" date="2014" name="Nat. Commun.">
        <title>The tobacco genome sequence and its comparison with those of tomato and potato.</title>
        <authorList>
            <person name="Sierro N."/>
            <person name="Battey J.N."/>
            <person name="Ouadi S."/>
            <person name="Bakaher N."/>
            <person name="Bovet L."/>
            <person name="Willig A."/>
            <person name="Goepfert S."/>
            <person name="Peitsch M.C."/>
            <person name="Ivanov N.V."/>
        </authorList>
    </citation>
    <scope>NUCLEOTIDE SEQUENCE [LARGE SCALE GENOMIC DNA]</scope>
</reference>
<sequence>MDLQLCFEAHRYALFNTGDEQVEVFIMKHKNLIDNCTRSNAWVRARNHSQNFADWFKEKVKSIDVPNHLRWLAKGPNTLAKRYTGYFINGYLFHTMTRDASLKTQNSGVTLSATTDSFASARDQNPIDGEVLYYGAIQDIIEIDYWGRFSVVLFRCDRFRNEVDEYGLTRVYFNRVCSTDDSFVLASQVNQVFYVEDPIEKDVYYARNNVPVDLYDLEEENIPNVGETFWREPNDDAGPSTRLADIDVRWSREDVPLAVIDIPVDVQHSEDTIMEESEEEDDFDDTDWNWMEADD</sequence>
<keyword evidence="1" id="KW-1185">Reference proteome</keyword>
<organism evidence="1 2">
    <name type="scientific">Nicotiana tabacum</name>
    <name type="common">Common tobacco</name>
    <dbReference type="NCBI Taxonomy" id="4097"/>
    <lineage>
        <taxon>Eukaryota</taxon>
        <taxon>Viridiplantae</taxon>
        <taxon>Streptophyta</taxon>
        <taxon>Embryophyta</taxon>
        <taxon>Tracheophyta</taxon>
        <taxon>Spermatophyta</taxon>
        <taxon>Magnoliopsida</taxon>
        <taxon>eudicotyledons</taxon>
        <taxon>Gunneridae</taxon>
        <taxon>Pentapetalae</taxon>
        <taxon>asterids</taxon>
        <taxon>lamiids</taxon>
        <taxon>Solanales</taxon>
        <taxon>Solanaceae</taxon>
        <taxon>Nicotianoideae</taxon>
        <taxon>Nicotianeae</taxon>
        <taxon>Nicotiana</taxon>
    </lineage>
</organism>
<protein>
    <submittedName>
        <fullName evidence="2">Uncharacterized protein LOC142161614 isoform X2</fullName>
    </submittedName>
</protein>
<reference evidence="2" key="2">
    <citation type="submission" date="2025-08" db="UniProtKB">
        <authorList>
            <consortium name="RefSeq"/>
        </authorList>
    </citation>
    <scope>IDENTIFICATION</scope>
    <source>
        <tissue evidence="2">Leaf</tissue>
    </source>
</reference>
<evidence type="ECO:0000313" key="2">
    <source>
        <dbReference type="RefSeq" id="XP_075089150.1"/>
    </source>
</evidence>
<name>A0AC58SW04_TOBAC</name>
<proteinExistence type="predicted"/>
<dbReference type="RefSeq" id="XP_075089150.1">
    <property type="nucleotide sequence ID" value="XM_075233049.1"/>
</dbReference>
<dbReference type="Proteomes" id="UP000790787">
    <property type="component" value="Chromosome 16"/>
</dbReference>